<keyword evidence="9 12" id="KW-0067">ATP-binding</keyword>
<dbReference type="EMBL" id="SOAZ01000023">
    <property type="protein sequence ID" value="TDT50916.1"/>
    <property type="molecule type" value="Genomic_DNA"/>
</dbReference>
<proteinExistence type="inferred from homology"/>
<dbReference type="GO" id="GO:0006228">
    <property type="term" value="P:UTP biosynthetic process"/>
    <property type="evidence" value="ECO:0007669"/>
    <property type="project" value="UniProtKB-UniRule"/>
</dbReference>
<evidence type="ECO:0000256" key="14">
    <source>
        <dbReference type="RuleBase" id="RU004011"/>
    </source>
</evidence>
<organism evidence="16 17">
    <name type="scientific">Fonticella tunisiensis</name>
    <dbReference type="NCBI Taxonomy" id="1096341"/>
    <lineage>
        <taxon>Bacteria</taxon>
        <taxon>Bacillati</taxon>
        <taxon>Bacillota</taxon>
        <taxon>Clostridia</taxon>
        <taxon>Eubacteriales</taxon>
        <taxon>Clostridiaceae</taxon>
        <taxon>Fonticella</taxon>
    </lineage>
</organism>
<evidence type="ECO:0000256" key="9">
    <source>
        <dbReference type="ARBA" id="ARBA00022840"/>
    </source>
</evidence>
<keyword evidence="17" id="KW-1185">Reference proteome</keyword>
<comment type="cofactor">
    <cofactor evidence="1 12">
        <name>Mg(2+)</name>
        <dbReference type="ChEBI" id="CHEBI:18420"/>
    </cofactor>
</comment>
<dbReference type="GO" id="GO:0005737">
    <property type="term" value="C:cytoplasm"/>
    <property type="evidence" value="ECO:0007669"/>
    <property type="project" value="UniProtKB-SubCell"/>
</dbReference>
<dbReference type="InterPro" id="IPR034907">
    <property type="entry name" value="NDK-like_dom"/>
</dbReference>
<dbReference type="FunFam" id="3.30.70.141:FF:000003">
    <property type="entry name" value="Nucleoside diphosphate kinase"/>
    <property type="match status" value="1"/>
</dbReference>
<feature type="binding site" evidence="12 13">
    <location>
        <position position="102"/>
    </location>
    <ligand>
        <name>ATP</name>
        <dbReference type="ChEBI" id="CHEBI:30616"/>
    </ligand>
</feature>
<dbReference type="SMART" id="SM00562">
    <property type="entry name" value="NDK"/>
    <property type="match status" value="1"/>
</dbReference>
<feature type="active site" description="Pros-phosphohistidine intermediate" evidence="12 13">
    <location>
        <position position="115"/>
    </location>
</feature>
<sequence length="134" mass="15169">MERTLILIKPDGVRRNLIGEIIRRYEMKGLKIVSIKSMHPSRELVEEHYAEHRGKPFFNDLIEYLTSGMVVACIVEGSNAIKCVRLINGATKYYDALPGTIRGDFACDETQNLVHASDCEEAAKREIGLWFPEG</sequence>
<evidence type="ECO:0000256" key="12">
    <source>
        <dbReference type="HAMAP-Rule" id="MF_00451"/>
    </source>
</evidence>
<evidence type="ECO:0000313" key="17">
    <source>
        <dbReference type="Proteomes" id="UP000295325"/>
    </source>
</evidence>
<evidence type="ECO:0000256" key="8">
    <source>
        <dbReference type="ARBA" id="ARBA00022777"/>
    </source>
</evidence>
<dbReference type="GO" id="GO:0005524">
    <property type="term" value="F:ATP binding"/>
    <property type="evidence" value="ECO:0007669"/>
    <property type="project" value="UniProtKB-UniRule"/>
</dbReference>
<reference evidence="16 17" key="1">
    <citation type="submission" date="2019-03" db="EMBL/GenBank/DDBJ databases">
        <title>Genomic Encyclopedia of Type Strains, Phase IV (KMG-IV): sequencing the most valuable type-strain genomes for metagenomic binning, comparative biology and taxonomic classification.</title>
        <authorList>
            <person name="Goeker M."/>
        </authorList>
    </citation>
    <scope>NUCLEOTIDE SEQUENCE [LARGE SCALE GENOMIC DNA]</scope>
    <source>
        <strain evidence="16 17">DSM 24455</strain>
    </source>
</reference>
<evidence type="ECO:0000256" key="3">
    <source>
        <dbReference type="ARBA" id="ARBA00012966"/>
    </source>
</evidence>
<evidence type="ECO:0000313" key="16">
    <source>
        <dbReference type="EMBL" id="TDT50916.1"/>
    </source>
</evidence>
<dbReference type="GO" id="GO:0006183">
    <property type="term" value="P:GTP biosynthetic process"/>
    <property type="evidence" value="ECO:0007669"/>
    <property type="project" value="UniProtKB-UniRule"/>
</dbReference>
<comment type="subcellular location">
    <subcellularLocation>
        <location evidence="12">Cytoplasm</location>
    </subcellularLocation>
</comment>
<evidence type="ECO:0000256" key="5">
    <source>
        <dbReference type="ARBA" id="ARBA00022679"/>
    </source>
</evidence>
<comment type="subunit">
    <text evidence="12">Homotetramer.</text>
</comment>
<evidence type="ECO:0000256" key="4">
    <source>
        <dbReference type="ARBA" id="ARBA00017632"/>
    </source>
</evidence>
<accession>A0A4R7KAQ5</accession>
<feature type="binding site" evidence="12 13">
    <location>
        <position position="112"/>
    </location>
    <ligand>
        <name>ATP</name>
        <dbReference type="ChEBI" id="CHEBI:30616"/>
    </ligand>
</feature>
<keyword evidence="12" id="KW-0597">Phosphoprotein</keyword>
<comment type="similarity">
    <text evidence="2 12 13 14">Belongs to the NDK family.</text>
</comment>
<comment type="function">
    <text evidence="12">Major role in the synthesis of nucleoside triphosphates other than ATP. The ATP gamma phosphate is transferred to the NDP beta phosphate via a ping-pong mechanism, using a phosphorylated active-site intermediate.</text>
</comment>
<comment type="caution">
    <text evidence="16">The sequence shown here is derived from an EMBL/GenBank/DDBJ whole genome shotgun (WGS) entry which is preliminary data.</text>
</comment>
<feature type="domain" description="Nucleoside diphosphate kinase-like" evidence="15">
    <location>
        <begin position="1"/>
        <end position="134"/>
    </location>
</feature>
<feature type="binding site" evidence="12 13">
    <location>
        <position position="85"/>
    </location>
    <ligand>
        <name>ATP</name>
        <dbReference type="ChEBI" id="CHEBI:30616"/>
    </ligand>
</feature>
<dbReference type="GO" id="GO:0004550">
    <property type="term" value="F:nucleoside diphosphate kinase activity"/>
    <property type="evidence" value="ECO:0007669"/>
    <property type="project" value="UniProtKB-UniRule"/>
</dbReference>
<dbReference type="EC" id="2.7.4.6" evidence="3 12"/>
<name>A0A4R7KAQ5_9CLOT</name>
<dbReference type="RefSeq" id="WP_133628907.1">
    <property type="nucleotide sequence ID" value="NZ_SOAZ01000023.1"/>
</dbReference>
<keyword evidence="10 12" id="KW-0460">Magnesium</keyword>
<keyword evidence="6 12" id="KW-0479">Metal-binding</keyword>
<evidence type="ECO:0000256" key="2">
    <source>
        <dbReference type="ARBA" id="ARBA00008142"/>
    </source>
</evidence>
<dbReference type="GO" id="GO:0046872">
    <property type="term" value="F:metal ion binding"/>
    <property type="evidence" value="ECO:0007669"/>
    <property type="project" value="UniProtKB-KW"/>
</dbReference>
<dbReference type="PROSITE" id="PS51374">
    <property type="entry name" value="NDPK_LIKE"/>
    <property type="match status" value="1"/>
</dbReference>
<feature type="binding site" evidence="12 13">
    <location>
        <position position="91"/>
    </location>
    <ligand>
        <name>ATP</name>
        <dbReference type="ChEBI" id="CHEBI:30616"/>
    </ligand>
</feature>
<evidence type="ECO:0000256" key="11">
    <source>
        <dbReference type="ARBA" id="ARBA00023080"/>
    </source>
</evidence>
<evidence type="ECO:0000256" key="13">
    <source>
        <dbReference type="PROSITE-ProRule" id="PRU00706"/>
    </source>
</evidence>
<dbReference type="AlphaFoldDB" id="A0A4R7KAQ5"/>
<keyword evidence="11 12" id="KW-0546">Nucleotide metabolism</keyword>
<keyword evidence="7 12" id="KW-0547">Nucleotide-binding</keyword>
<evidence type="ECO:0000256" key="7">
    <source>
        <dbReference type="ARBA" id="ARBA00022741"/>
    </source>
</evidence>
<dbReference type="GO" id="GO:0006241">
    <property type="term" value="P:CTP biosynthetic process"/>
    <property type="evidence" value="ECO:0007669"/>
    <property type="project" value="UniProtKB-UniRule"/>
</dbReference>
<evidence type="ECO:0000256" key="1">
    <source>
        <dbReference type="ARBA" id="ARBA00001946"/>
    </source>
</evidence>
<keyword evidence="8 12" id="KW-0418">Kinase</keyword>
<dbReference type="SUPFAM" id="SSF54919">
    <property type="entry name" value="Nucleoside diphosphate kinase, NDK"/>
    <property type="match status" value="1"/>
</dbReference>
<comment type="catalytic activity">
    <reaction evidence="12">
        <text>a 2'-deoxyribonucleoside 5'-diphosphate + ATP = a 2'-deoxyribonucleoside 5'-triphosphate + ADP</text>
        <dbReference type="Rhea" id="RHEA:44640"/>
        <dbReference type="ChEBI" id="CHEBI:30616"/>
        <dbReference type="ChEBI" id="CHEBI:61560"/>
        <dbReference type="ChEBI" id="CHEBI:73316"/>
        <dbReference type="ChEBI" id="CHEBI:456216"/>
        <dbReference type="EC" id="2.7.4.6"/>
    </reaction>
</comment>
<feature type="binding site" evidence="12 13">
    <location>
        <position position="9"/>
    </location>
    <ligand>
        <name>ATP</name>
        <dbReference type="ChEBI" id="CHEBI:30616"/>
    </ligand>
</feature>
<dbReference type="Pfam" id="PF00334">
    <property type="entry name" value="NDK"/>
    <property type="match status" value="1"/>
</dbReference>
<dbReference type="HAMAP" id="MF_00451">
    <property type="entry name" value="NDP_kinase"/>
    <property type="match status" value="1"/>
</dbReference>
<keyword evidence="5 12" id="KW-0808">Transferase</keyword>
<dbReference type="NCBIfam" id="NF001908">
    <property type="entry name" value="PRK00668.1"/>
    <property type="match status" value="1"/>
</dbReference>
<dbReference type="PANTHER" id="PTHR11349">
    <property type="entry name" value="NUCLEOSIDE DIPHOSPHATE KINASE"/>
    <property type="match status" value="1"/>
</dbReference>
<dbReference type="Gene3D" id="3.30.70.141">
    <property type="entry name" value="Nucleoside diphosphate kinase-like domain"/>
    <property type="match status" value="1"/>
</dbReference>
<feature type="binding site" evidence="12 13">
    <location>
        <position position="57"/>
    </location>
    <ligand>
        <name>ATP</name>
        <dbReference type="ChEBI" id="CHEBI:30616"/>
    </ligand>
</feature>
<keyword evidence="12" id="KW-0963">Cytoplasm</keyword>
<dbReference type="PRINTS" id="PR01243">
    <property type="entry name" value="NUCDPKINASE"/>
</dbReference>
<protein>
    <recommendedName>
        <fullName evidence="4 12">Nucleoside diphosphate kinase</fullName>
        <shortName evidence="12">NDK</shortName>
        <shortName evidence="12">NDP kinase</shortName>
        <ecNumber evidence="3 12">2.7.4.6</ecNumber>
    </recommendedName>
    <alternativeName>
        <fullName evidence="12">Nucleoside-2-P kinase</fullName>
    </alternativeName>
</protein>
<comment type="catalytic activity">
    <reaction evidence="12">
        <text>a ribonucleoside 5'-diphosphate + ATP = a ribonucleoside 5'-triphosphate + ADP</text>
        <dbReference type="Rhea" id="RHEA:18113"/>
        <dbReference type="ChEBI" id="CHEBI:30616"/>
        <dbReference type="ChEBI" id="CHEBI:57930"/>
        <dbReference type="ChEBI" id="CHEBI:61557"/>
        <dbReference type="ChEBI" id="CHEBI:456216"/>
        <dbReference type="EC" id="2.7.4.6"/>
    </reaction>
</comment>
<dbReference type="Proteomes" id="UP000295325">
    <property type="component" value="Unassembled WGS sequence"/>
</dbReference>
<evidence type="ECO:0000256" key="6">
    <source>
        <dbReference type="ARBA" id="ARBA00022723"/>
    </source>
</evidence>
<gene>
    <name evidence="12" type="primary">ndk</name>
    <name evidence="16" type="ORF">EDD71_12310</name>
</gene>
<evidence type="ECO:0000259" key="15">
    <source>
        <dbReference type="SMART" id="SM00562"/>
    </source>
</evidence>
<evidence type="ECO:0000256" key="10">
    <source>
        <dbReference type="ARBA" id="ARBA00022842"/>
    </source>
</evidence>
<dbReference type="InterPro" id="IPR036850">
    <property type="entry name" value="NDK-like_dom_sf"/>
</dbReference>
<dbReference type="OrthoDB" id="9801161at2"/>
<dbReference type="CDD" id="cd04413">
    <property type="entry name" value="NDPk_I"/>
    <property type="match status" value="1"/>
</dbReference>
<dbReference type="InterPro" id="IPR001564">
    <property type="entry name" value="Nucleoside_diP_kinase"/>
</dbReference>